<dbReference type="Proteomes" id="UP001221142">
    <property type="component" value="Unassembled WGS sequence"/>
</dbReference>
<evidence type="ECO:0008006" key="3">
    <source>
        <dbReference type="Google" id="ProtNLM"/>
    </source>
</evidence>
<evidence type="ECO:0000313" key="2">
    <source>
        <dbReference type="Proteomes" id="UP001221142"/>
    </source>
</evidence>
<gene>
    <name evidence="1" type="ORF">FB45DRAFT_876959</name>
</gene>
<organism evidence="1 2">
    <name type="scientific">Roridomyces roridus</name>
    <dbReference type="NCBI Taxonomy" id="1738132"/>
    <lineage>
        <taxon>Eukaryota</taxon>
        <taxon>Fungi</taxon>
        <taxon>Dikarya</taxon>
        <taxon>Basidiomycota</taxon>
        <taxon>Agaricomycotina</taxon>
        <taxon>Agaricomycetes</taxon>
        <taxon>Agaricomycetidae</taxon>
        <taxon>Agaricales</taxon>
        <taxon>Marasmiineae</taxon>
        <taxon>Mycenaceae</taxon>
        <taxon>Roridomyces</taxon>
    </lineage>
</organism>
<comment type="caution">
    <text evidence="1">The sequence shown here is derived from an EMBL/GenBank/DDBJ whole genome shotgun (WGS) entry which is preliminary data.</text>
</comment>
<keyword evidence="2" id="KW-1185">Reference proteome</keyword>
<dbReference type="EMBL" id="JARKIF010000043">
    <property type="protein sequence ID" value="KAJ7608689.1"/>
    <property type="molecule type" value="Genomic_DNA"/>
</dbReference>
<sequence>MSRSEGSDPPCRPSISELVAEVDLEGAHLARGSCKMTSYALSCIGAEQSQSTSSALVGMLRERRMSDEFLTESQQLLKLVQRGAHQGCLKIKGNELLRRMSMVVTNQFSCIERQASAVFHEKCRRPLLWRDRDAVNGKSTVFINVVYKCSEEKCPPRVDCIQDKPGLQTRLDLNLDLEMLVLRVGGQGTDTTSPIGRIPPEILSEIFLWSLPERPFNRCNSDFLEDSPWVLTHVCSHWRTVSTATHALWSTVFIYIDDEKATLPLDAVRTQVQRARSLRIKFTASEHRYRMLEEEIFGCLEEHAEKWEELRMTVSTTTLPRFEHLHDRIAALRTVSLWWVGENHDDDMDTLDCFETATSLVDVAIGYEWLTAVFVYPLSQLTRYQAVGFWDTHQAVLSMSPALVEVSIKMTFSDLEDVCDWTSPGPVIELSQLRRLYVSHIGVVAGLKTPILEKIAFDLYSFNILVLKVRHFFNQTATTVRSLGTRGRPNTKLARSILQIDSSITEIAFILGYCTRDYSGEDPSKVAPLLDLLSAGDGNILCPQLAHIHIIHTGSSGHPDKIDHLNILSSQCHIQSCALEAVAVLHCPRDMLEPDPCGAIFRAAGGVKFRCFPERIENVMGYWMCLPEWNFEMYHRLSVS</sequence>
<name>A0AAD7FAP7_9AGAR</name>
<dbReference type="AlphaFoldDB" id="A0AAD7FAP7"/>
<evidence type="ECO:0000313" key="1">
    <source>
        <dbReference type="EMBL" id="KAJ7608689.1"/>
    </source>
</evidence>
<accession>A0AAD7FAP7</accession>
<protein>
    <recommendedName>
        <fullName evidence="3">F-box domain-containing protein</fullName>
    </recommendedName>
</protein>
<proteinExistence type="predicted"/>
<reference evidence="1" key="1">
    <citation type="submission" date="2023-03" db="EMBL/GenBank/DDBJ databases">
        <title>Massive genome expansion in bonnet fungi (Mycena s.s.) driven by repeated elements and novel gene families across ecological guilds.</title>
        <authorList>
            <consortium name="Lawrence Berkeley National Laboratory"/>
            <person name="Harder C.B."/>
            <person name="Miyauchi S."/>
            <person name="Viragh M."/>
            <person name="Kuo A."/>
            <person name="Thoen E."/>
            <person name="Andreopoulos B."/>
            <person name="Lu D."/>
            <person name="Skrede I."/>
            <person name="Drula E."/>
            <person name="Henrissat B."/>
            <person name="Morin E."/>
            <person name="Kohler A."/>
            <person name="Barry K."/>
            <person name="LaButti K."/>
            <person name="Morin E."/>
            <person name="Salamov A."/>
            <person name="Lipzen A."/>
            <person name="Mereny Z."/>
            <person name="Hegedus B."/>
            <person name="Baldrian P."/>
            <person name="Stursova M."/>
            <person name="Weitz H."/>
            <person name="Taylor A."/>
            <person name="Grigoriev I.V."/>
            <person name="Nagy L.G."/>
            <person name="Martin F."/>
            <person name="Kauserud H."/>
        </authorList>
    </citation>
    <scope>NUCLEOTIDE SEQUENCE</scope>
    <source>
        <strain evidence="1">9284</strain>
    </source>
</reference>